<evidence type="ECO:0000256" key="4">
    <source>
        <dbReference type="ARBA" id="ARBA00023110"/>
    </source>
</evidence>
<comment type="similarity">
    <text evidence="2 7">Belongs to the FKBP-type PPIase family.</text>
</comment>
<keyword evidence="5 6" id="KW-0413">Isomerase</keyword>
<dbReference type="Gene3D" id="3.10.50.40">
    <property type="match status" value="1"/>
</dbReference>
<evidence type="ECO:0000313" key="10">
    <source>
        <dbReference type="EMBL" id="MVB08944.1"/>
    </source>
</evidence>
<reference evidence="9 12" key="2">
    <citation type="submission" date="2019-12" db="EMBL/GenBank/DDBJ databases">
        <title>Draft genome sequence of Labilibaculum sp. strain 44 isolated from deep waters of Black Sea.</title>
        <authorList>
            <person name="Yadav S."/>
            <person name="Villanueva L."/>
        </authorList>
    </citation>
    <scope>NUCLEOTIDE SEQUENCE [LARGE SCALE GENOMIC DNA]</scope>
    <source>
        <strain evidence="9 12">44</strain>
    </source>
</reference>
<dbReference type="OrthoDB" id="9814548at2"/>
<evidence type="ECO:0000256" key="5">
    <source>
        <dbReference type="ARBA" id="ARBA00023235"/>
    </source>
</evidence>
<dbReference type="AlphaFoldDB" id="A0A7M4DAR0"/>
<comment type="catalytic activity">
    <reaction evidence="1 6 7">
        <text>[protein]-peptidylproline (omega=180) = [protein]-peptidylproline (omega=0)</text>
        <dbReference type="Rhea" id="RHEA:16237"/>
        <dbReference type="Rhea" id="RHEA-COMP:10747"/>
        <dbReference type="Rhea" id="RHEA-COMP:10748"/>
        <dbReference type="ChEBI" id="CHEBI:83833"/>
        <dbReference type="ChEBI" id="CHEBI:83834"/>
        <dbReference type="EC" id="5.2.1.8"/>
    </reaction>
</comment>
<dbReference type="RefSeq" id="WP_156197118.1">
    <property type="nucleotide sequence ID" value="NZ_QTZN02000059.1"/>
</dbReference>
<dbReference type="EMBL" id="WOTW01000059">
    <property type="protein sequence ID" value="MUP39739.1"/>
    <property type="molecule type" value="Genomic_DNA"/>
</dbReference>
<comment type="caution">
    <text evidence="9">The sequence shown here is derived from an EMBL/GenBank/DDBJ whole genome shotgun (WGS) entry which is preliminary data.</text>
</comment>
<evidence type="ECO:0000256" key="6">
    <source>
        <dbReference type="PROSITE-ProRule" id="PRU00277"/>
    </source>
</evidence>
<dbReference type="SUPFAM" id="SSF54534">
    <property type="entry name" value="FKBP-like"/>
    <property type="match status" value="1"/>
</dbReference>
<evidence type="ECO:0000313" key="12">
    <source>
        <dbReference type="Proteomes" id="UP000462449"/>
    </source>
</evidence>
<dbReference type="Proteomes" id="UP000285951">
    <property type="component" value="Unassembled WGS sequence"/>
</dbReference>
<dbReference type="GO" id="GO:0006457">
    <property type="term" value="P:protein folding"/>
    <property type="evidence" value="ECO:0007669"/>
    <property type="project" value="InterPro"/>
</dbReference>
<dbReference type="FunFam" id="3.10.50.40:FF:000045">
    <property type="entry name" value="Peptidyl-prolyl cis-trans isomerase"/>
    <property type="match status" value="1"/>
</dbReference>
<keyword evidence="3" id="KW-0732">Signal</keyword>
<evidence type="ECO:0000313" key="11">
    <source>
        <dbReference type="Proteomes" id="UP000285951"/>
    </source>
</evidence>
<dbReference type="Proteomes" id="UP000462449">
    <property type="component" value="Unassembled WGS sequence"/>
</dbReference>
<dbReference type="InterPro" id="IPR046357">
    <property type="entry name" value="PPIase_dom_sf"/>
</dbReference>
<gene>
    <name evidence="10" type="ORF">DWB62_018150</name>
    <name evidence="9" type="ORF">GNY23_18150</name>
</gene>
<dbReference type="Gene3D" id="1.10.287.460">
    <property type="entry name" value="Peptidyl-prolyl cis-trans isomerase, FKBP-type, N-terminal domain"/>
    <property type="match status" value="1"/>
</dbReference>
<dbReference type="Pfam" id="PF01346">
    <property type="entry name" value="FKBP_N"/>
    <property type="match status" value="1"/>
</dbReference>
<evidence type="ECO:0000256" key="2">
    <source>
        <dbReference type="ARBA" id="ARBA00006577"/>
    </source>
</evidence>
<accession>A0A7M4DAR0</accession>
<evidence type="ECO:0000256" key="3">
    <source>
        <dbReference type="ARBA" id="ARBA00022729"/>
    </source>
</evidence>
<dbReference type="EMBL" id="QTZN02000059">
    <property type="protein sequence ID" value="MVB08944.1"/>
    <property type="molecule type" value="Genomic_DNA"/>
</dbReference>
<dbReference type="InterPro" id="IPR036944">
    <property type="entry name" value="PPIase_FKBP_N_sf"/>
</dbReference>
<reference evidence="10 11" key="1">
    <citation type="submission" date="2019-11" db="EMBL/GenBank/DDBJ databases">
        <title>Draft genome sequence of Labilibaculum sp. strain SYP isolated from Black Sea.</title>
        <authorList>
            <person name="Yadav S."/>
            <person name="Villanueva L."/>
        </authorList>
    </citation>
    <scope>NUCLEOTIDE SEQUENCE [LARGE SCALE GENOMIC DNA]</scope>
    <source>
        <strain evidence="10 11">44</strain>
    </source>
</reference>
<dbReference type="PROSITE" id="PS50059">
    <property type="entry name" value="FKBP_PPIASE"/>
    <property type="match status" value="1"/>
</dbReference>
<dbReference type="InterPro" id="IPR001179">
    <property type="entry name" value="PPIase_FKBP_dom"/>
</dbReference>
<feature type="domain" description="PPIase FKBP-type" evidence="8">
    <location>
        <begin position="184"/>
        <end position="270"/>
    </location>
</feature>
<keyword evidence="11" id="KW-1185">Reference proteome</keyword>
<dbReference type="EC" id="5.2.1.8" evidence="7"/>
<evidence type="ECO:0000256" key="1">
    <source>
        <dbReference type="ARBA" id="ARBA00000971"/>
    </source>
</evidence>
<evidence type="ECO:0000313" key="9">
    <source>
        <dbReference type="EMBL" id="MUP39739.1"/>
    </source>
</evidence>
<keyword evidence="4 6" id="KW-0697">Rotamase</keyword>
<dbReference type="InterPro" id="IPR000774">
    <property type="entry name" value="PPIase_FKBP_N"/>
</dbReference>
<evidence type="ECO:0000256" key="7">
    <source>
        <dbReference type="RuleBase" id="RU003915"/>
    </source>
</evidence>
<dbReference type="PANTHER" id="PTHR43811">
    <property type="entry name" value="FKBP-TYPE PEPTIDYL-PROLYL CIS-TRANS ISOMERASE FKPA"/>
    <property type="match status" value="1"/>
</dbReference>
<sequence>MKRTSIILTFLAVVVCLSACKKVPRSGKVNFKSSTDSLSYALGYIEANNFKKSFERIPFQIDSADYKNIAIAIAKTKLTKSYSDFRIKQFDSINEDAFYKGFLNELAYGKSYFSEMSADFYLRKIFNEKKAVQDSMRKELQKTNLLKGQKFLEENKKRKEIITTESGLQYEIVKKGTGKIPVASDRVKCVYHGTLLDGTVFDSSKERGDTTTFYVNRVVKGWTEALQLMPEGSEWKLYVPADLGYGERGSGEKIGPNETLVFDINLIEVIEKKDKKK</sequence>
<protein>
    <recommendedName>
        <fullName evidence="7">Peptidyl-prolyl cis-trans isomerase</fullName>
        <ecNumber evidence="7">5.2.1.8</ecNumber>
    </recommendedName>
</protein>
<dbReference type="GO" id="GO:0003755">
    <property type="term" value="F:peptidyl-prolyl cis-trans isomerase activity"/>
    <property type="evidence" value="ECO:0007669"/>
    <property type="project" value="UniProtKB-UniRule"/>
</dbReference>
<dbReference type="PANTHER" id="PTHR43811:SF19">
    <property type="entry name" value="39 KDA FK506-BINDING NUCLEAR PROTEIN"/>
    <property type="match status" value="1"/>
</dbReference>
<name>A0A7M4DAR0_9BACT</name>
<dbReference type="Pfam" id="PF00254">
    <property type="entry name" value="FKBP_C"/>
    <property type="match status" value="1"/>
</dbReference>
<evidence type="ECO:0000259" key="8">
    <source>
        <dbReference type="PROSITE" id="PS50059"/>
    </source>
</evidence>
<proteinExistence type="inferred from homology"/>
<organism evidence="9 12">
    <name type="scientific">Labilibaculum euxinus</name>
    <dbReference type="NCBI Taxonomy" id="2686357"/>
    <lineage>
        <taxon>Bacteria</taxon>
        <taxon>Pseudomonadati</taxon>
        <taxon>Bacteroidota</taxon>
        <taxon>Bacteroidia</taxon>
        <taxon>Marinilabiliales</taxon>
        <taxon>Marinifilaceae</taxon>
        <taxon>Labilibaculum</taxon>
    </lineage>
</organism>